<dbReference type="InterPro" id="IPR000620">
    <property type="entry name" value="EamA_dom"/>
</dbReference>
<dbReference type="GO" id="GO:0016020">
    <property type="term" value="C:membrane"/>
    <property type="evidence" value="ECO:0007669"/>
    <property type="project" value="InterPro"/>
</dbReference>
<accession>A0A2S8SCC0</accession>
<evidence type="ECO:0000313" key="4">
    <source>
        <dbReference type="Proteomes" id="UP000238338"/>
    </source>
</evidence>
<protein>
    <submittedName>
        <fullName evidence="3">EamA-like transporter family protein</fullName>
    </submittedName>
</protein>
<dbReference type="SUPFAM" id="SSF103481">
    <property type="entry name" value="Multidrug resistance efflux transporter EmrE"/>
    <property type="match status" value="2"/>
</dbReference>
<feature type="domain" description="EamA" evidence="2">
    <location>
        <begin position="147"/>
        <end position="273"/>
    </location>
</feature>
<name>A0A2S8SCC0_9RHOB</name>
<dbReference type="AlphaFoldDB" id="A0A2S8SCC0"/>
<dbReference type="InterPro" id="IPR037185">
    <property type="entry name" value="EmrE-like"/>
</dbReference>
<evidence type="ECO:0000259" key="2">
    <source>
        <dbReference type="Pfam" id="PF00892"/>
    </source>
</evidence>
<proteinExistence type="predicted"/>
<feature type="transmembrane region" description="Helical" evidence="1">
    <location>
        <begin position="143"/>
        <end position="160"/>
    </location>
</feature>
<gene>
    <name evidence="3" type="ORF">LX70_00180</name>
</gene>
<dbReference type="PANTHER" id="PTHR22911:SF135">
    <property type="entry name" value="BLR4310 PROTEIN"/>
    <property type="match status" value="1"/>
</dbReference>
<feature type="transmembrane region" description="Helical" evidence="1">
    <location>
        <begin position="261"/>
        <end position="279"/>
    </location>
</feature>
<dbReference type="EMBL" id="PVEP01000001">
    <property type="protein sequence ID" value="PQV58368.1"/>
    <property type="molecule type" value="Genomic_DNA"/>
</dbReference>
<dbReference type="Gene3D" id="1.10.3730.20">
    <property type="match status" value="1"/>
</dbReference>
<dbReference type="Proteomes" id="UP000238338">
    <property type="component" value="Unassembled WGS sequence"/>
</dbReference>
<reference evidence="3 4" key="1">
    <citation type="submission" date="2018-02" db="EMBL/GenBank/DDBJ databases">
        <title>Genomic Encyclopedia of Archaeal and Bacterial Type Strains, Phase II (KMG-II): from individual species to whole genera.</title>
        <authorList>
            <person name="Goeker M."/>
        </authorList>
    </citation>
    <scope>NUCLEOTIDE SEQUENCE [LARGE SCALE GENOMIC DNA]</scope>
    <source>
        <strain evidence="3 4">DSM 18921</strain>
    </source>
</reference>
<evidence type="ECO:0000256" key="1">
    <source>
        <dbReference type="SAM" id="Phobius"/>
    </source>
</evidence>
<sequence>MENLRGIALMVASMAGFAVEDTLIKLTAASLPSGQILVLLSLMGATIFAAMAWARGLTLVGPAIFQRSVVVRNASEMLGTVCYVSAFILAPLSIASAILQATPLVVTLGAAVVLGAPVGWRRWTAIAVGLAGVLIIVRPGAEGFQPASLLAVAAVVLLAARDLATRTAPAHVASLVMAFYGFLAVMPAGAVLLQFQGGWQPVSARNLGMMAMTAVVGVAAYYAIIAAMRIGDVAVVTPFRYSRIIFALILGIAVFDESVDLWTLIGAGIVIGSGLYTLAREARLRRRPAAGA</sequence>
<dbReference type="PANTHER" id="PTHR22911">
    <property type="entry name" value="ACYL-MALONYL CONDENSING ENZYME-RELATED"/>
    <property type="match status" value="1"/>
</dbReference>
<dbReference type="Pfam" id="PF00892">
    <property type="entry name" value="EamA"/>
    <property type="match status" value="2"/>
</dbReference>
<keyword evidence="1" id="KW-0472">Membrane</keyword>
<feature type="transmembrane region" description="Helical" evidence="1">
    <location>
        <begin position="36"/>
        <end position="57"/>
    </location>
</feature>
<organism evidence="3 4">
    <name type="scientific">Albidovulum denitrificans</name>
    <dbReference type="NCBI Taxonomy" id="404881"/>
    <lineage>
        <taxon>Bacteria</taxon>
        <taxon>Pseudomonadati</taxon>
        <taxon>Pseudomonadota</taxon>
        <taxon>Alphaproteobacteria</taxon>
        <taxon>Rhodobacterales</taxon>
        <taxon>Paracoccaceae</taxon>
        <taxon>Albidovulum</taxon>
    </lineage>
</organism>
<comment type="caution">
    <text evidence="3">The sequence shown here is derived from an EMBL/GenBank/DDBJ whole genome shotgun (WGS) entry which is preliminary data.</text>
</comment>
<dbReference type="OrthoDB" id="7165334at2"/>
<evidence type="ECO:0000313" key="3">
    <source>
        <dbReference type="EMBL" id="PQV58368.1"/>
    </source>
</evidence>
<feature type="transmembrane region" description="Helical" evidence="1">
    <location>
        <begin position="77"/>
        <end position="99"/>
    </location>
</feature>
<keyword evidence="1" id="KW-0812">Transmembrane</keyword>
<feature type="transmembrane region" description="Helical" evidence="1">
    <location>
        <begin position="207"/>
        <end position="227"/>
    </location>
</feature>
<keyword evidence="1" id="KW-1133">Transmembrane helix</keyword>
<dbReference type="RefSeq" id="WP_105512657.1">
    <property type="nucleotide sequence ID" value="NZ_PVEP01000001.1"/>
</dbReference>
<keyword evidence="4" id="KW-1185">Reference proteome</keyword>
<feature type="transmembrane region" description="Helical" evidence="1">
    <location>
        <begin position="172"/>
        <end position="195"/>
    </location>
</feature>
<feature type="domain" description="EamA" evidence="2">
    <location>
        <begin position="5"/>
        <end position="137"/>
    </location>
</feature>
<feature type="transmembrane region" description="Helical" evidence="1">
    <location>
        <begin position="239"/>
        <end position="255"/>
    </location>
</feature>